<dbReference type="InterPro" id="IPR035915">
    <property type="entry name" value="Plakin_repeat_sf"/>
</dbReference>
<evidence type="ECO:0000256" key="1">
    <source>
        <dbReference type="SAM" id="Coils"/>
    </source>
</evidence>
<dbReference type="InterPro" id="IPR001101">
    <property type="entry name" value="Plectin_repeat"/>
</dbReference>
<dbReference type="GO" id="GO:0005856">
    <property type="term" value="C:cytoskeleton"/>
    <property type="evidence" value="ECO:0007669"/>
    <property type="project" value="InterPro"/>
</dbReference>
<evidence type="ECO:0000313" key="2">
    <source>
        <dbReference type="EMBL" id="GBP94700.1"/>
    </source>
</evidence>
<dbReference type="Pfam" id="PF00681">
    <property type="entry name" value="Plectin"/>
    <property type="match status" value="1"/>
</dbReference>
<reference evidence="2 3" key="1">
    <citation type="journal article" date="2019" name="Commun. Biol.">
        <title>The bagworm genome reveals a unique fibroin gene that provides high tensile strength.</title>
        <authorList>
            <person name="Kono N."/>
            <person name="Nakamura H."/>
            <person name="Ohtoshi R."/>
            <person name="Tomita M."/>
            <person name="Numata K."/>
            <person name="Arakawa K."/>
        </authorList>
    </citation>
    <scope>NUCLEOTIDE SEQUENCE [LARGE SCALE GENOMIC DNA]</scope>
</reference>
<evidence type="ECO:0000313" key="3">
    <source>
        <dbReference type="Proteomes" id="UP000299102"/>
    </source>
</evidence>
<dbReference type="SUPFAM" id="SSF75399">
    <property type="entry name" value="Plakin repeat"/>
    <property type="match status" value="2"/>
</dbReference>
<dbReference type="STRING" id="151549.A0A4C2A3E9"/>
<sequence length="180" mass="19663">MIIEEDKRISLEDAVEQGLIDAKLAQQLLQPGAGRDISGRALSLLEVIQREINEAESGYETAEKRIKVTIEESTDADNPKNIADAISAGNVDTKTGLYRIRTGKTITLAEAYERGYLIRHESVTIKSNALCLSDAIGHGLVDTAGWIADRNSGDKFRLDSAIANQLIDPNVREVVDAKMI</sequence>
<keyword evidence="1" id="KW-0175">Coiled coil</keyword>
<dbReference type="EMBL" id="BGZK01002536">
    <property type="protein sequence ID" value="GBP94700.1"/>
    <property type="molecule type" value="Genomic_DNA"/>
</dbReference>
<protein>
    <submittedName>
        <fullName evidence="2">Uncharacterized protein</fullName>
    </submittedName>
</protein>
<name>A0A4C2A3E9_EUMVA</name>
<dbReference type="Proteomes" id="UP000299102">
    <property type="component" value="Unassembled WGS sequence"/>
</dbReference>
<keyword evidence="3" id="KW-1185">Reference proteome</keyword>
<dbReference type="OrthoDB" id="6924642at2759"/>
<dbReference type="SMART" id="SM00250">
    <property type="entry name" value="PLEC"/>
    <property type="match status" value="3"/>
</dbReference>
<comment type="caution">
    <text evidence="2">The sequence shown here is derived from an EMBL/GenBank/DDBJ whole genome shotgun (WGS) entry which is preliminary data.</text>
</comment>
<accession>A0A4C2A3E9</accession>
<feature type="coiled-coil region" evidence="1">
    <location>
        <begin position="45"/>
        <end position="72"/>
    </location>
</feature>
<organism evidence="2 3">
    <name type="scientific">Eumeta variegata</name>
    <name type="common">Bagworm moth</name>
    <name type="synonym">Eumeta japonica</name>
    <dbReference type="NCBI Taxonomy" id="151549"/>
    <lineage>
        <taxon>Eukaryota</taxon>
        <taxon>Metazoa</taxon>
        <taxon>Ecdysozoa</taxon>
        <taxon>Arthropoda</taxon>
        <taxon>Hexapoda</taxon>
        <taxon>Insecta</taxon>
        <taxon>Pterygota</taxon>
        <taxon>Neoptera</taxon>
        <taxon>Endopterygota</taxon>
        <taxon>Lepidoptera</taxon>
        <taxon>Glossata</taxon>
        <taxon>Ditrysia</taxon>
        <taxon>Tineoidea</taxon>
        <taxon>Psychidae</taxon>
        <taxon>Oiketicinae</taxon>
        <taxon>Eumeta</taxon>
    </lineage>
</organism>
<gene>
    <name evidence="2" type="ORF">EVAR_66941_1</name>
</gene>
<dbReference type="Gene3D" id="3.90.1290.10">
    <property type="entry name" value="Plakin repeat"/>
    <property type="match status" value="1"/>
</dbReference>
<dbReference type="AlphaFoldDB" id="A0A4C2A3E9"/>
<proteinExistence type="predicted"/>